<dbReference type="CDD" id="cd00464">
    <property type="entry name" value="SK"/>
    <property type="match status" value="1"/>
</dbReference>
<proteinExistence type="inferred from homology"/>
<comment type="caution">
    <text evidence="11">Lacks conserved residue(s) required for the propagation of feature annotation.</text>
</comment>
<evidence type="ECO:0000256" key="3">
    <source>
        <dbReference type="ARBA" id="ARBA00012154"/>
    </source>
</evidence>
<feature type="binding site" evidence="11">
    <location>
        <position position="136"/>
    </location>
    <ligand>
        <name>substrate</name>
    </ligand>
</feature>
<keyword evidence="11" id="KW-0460">Magnesium</keyword>
<feature type="binding site" evidence="11">
    <location>
        <begin position="11"/>
        <end position="16"/>
    </location>
    <ligand>
        <name>ATP</name>
        <dbReference type="ChEBI" id="CHEBI:30616"/>
    </ligand>
</feature>
<evidence type="ECO:0000256" key="7">
    <source>
        <dbReference type="ARBA" id="ARBA00022777"/>
    </source>
</evidence>
<evidence type="ECO:0000256" key="1">
    <source>
        <dbReference type="ARBA" id="ARBA00004842"/>
    </source>
</evidence>
<feature type="binding site" evidence="11">
    <location>
        <position position="79"/>
    </location>
    <ligand>
        <name>substrate</name>
    </ligand>
</feature>
<keyword evidence="7 11" id="KW-0418">Kinase</keyword>
<evidence type="ECO:0000256" key="6">
    <source>
        <dbReference type="ARBA" id="ARBA00022741"/>
    </source>
</evidence>
<comment type="catalytic activity">
    <reaction evidence="10 11">
        <text>shikimate + ATP = 3-phosphoshikimate + ADP + H(+)</text>
        <dbReference type="Rhea" id="RHEA:13121"/>
        <dbReference type="ChEBI" id="CHEBI:15378"/>
        <dbReference type="ChEBI" id="CHEBI:30616"/>
        <dbReference type="ChEBI" id="CHEBI:36208"/>
        <dbReference type="ChEBI" id="CHEBI:145989"/>
        <dbReference type="ChEBI" id="CHEBI:456216"/>
        <dbReference type="EC" id="2.7.1.71"/>
    </reaction>
</comment>
<comment type="subcellular location">
    <subcellularLocation>
        <location evidence="11">Cytoplasm</location>
    </subcellularLocation>
</comment>
<feature type="binding site" evidence="11">
    <location>
        <position position="15"/>
    </location>
    <ligand>
        <name>Mg(2+)</name>
        <dbReference type="ChEBI" id="CHEBI:18420"/>
    </ligand>
</feature>
<dbReference type="EMBL" id="JAMZFV010000007">
    <property type="protein sequence ID" value="MCP1109929.1"/>
    <property type="molecule type" value="Genomic_DNA"/>
</dbReference>
<dbReference type="HAMAP" id="MF_00109">
    <property type="entry name" value="Shikimate_kinase"/>
    <property type="match status" value="1"/>
</dbReference>
<keyword evidence="11" id="KW-0963">Cytoplasm</keyword>
<dbReference type="InterPro" id="IPR023000">
    <property type="entry name" value="Shikimate_kinase_CS"/>
</dbReference>
<comment type="caution">
    <text evidence="12">The sequence shown here is derived from an EMBL/GenBank/DDBJ whole genome shotgun (WGS) entry which is preliminary data.</text>
</comment>
<protein>
    <recommendedName>
        <fullName evidence="3 11">Shikimate kinase</fullName>
        <shortName evidence="11">SK</shortName>
        <ecNumber evidence="3 11">2.7.1.71</ecNumber>
    </recommendedName>
</protein>
<comment type="similarity">
    <text evidence="2 11">Belongs to the shikimate kinase family.</text>
</comment>
<dbReference type="Pfam" id="PF01202">
    <property type="entry name" value="SKI"/>
    <property type="match status" value="1"/>
</dbReference>
<dbReference type="PANTHER" id="PTHR21087:SF16">
    <property type="entry name" value="SHIKIMATE KINASE 1, CHLOROPLASTIC"/>
    <property type="match status" value="1"/>
</dbReference>
<dbReference type="InterPro" id="IPR031322">
    <property type="entry name" value="Shikimate/glucono_kinase"/>
</dbReference>
<comment type="cofactor">
    <cofactor evidence="11">
        <name>Mg(2+)</name>
        <dbReference type="ChEBI" id="CHEBI:18420"/>
    </cofactor>
    <text evidence="11">Binds 1 Mg(2+) ion per subunit.</text>
</comment>
<keyword evidence="13" id="KW-1185">Reference proteome</keyword>
<dbReference type="SUPFAM" id="SSF52540">
    <property type="entry name" value="P-loop containing nucleoside triphosphate hydrolases"/>
    <property type="match status" value="1"/>
</dbReference>
<keyword evidence="8 11" id="KW-0067">ATP-binding</keyword>
<keyword evidence="4 11" id="KW-0028">Amino-acid biosynthesis</keyword>
<comment type="pathway">
    <text evidence="1 11">Metabolic intermediate biosynthesis; chorismate biosynthesis; chorismate from D-erythrose 4-phosphate and phosphoenolpyruvate: step 5/7.</text>
</comment>
<dbReference type="PRINTS" id="PR01100">
    <property type="entry name" value="SHIKIMTKNASE"/>
</dbReference>
<dbReference type="Proteomes" id="UP001523565">
    <property type="component" value="Unassembled WGS sequence"/>
</dbReference>
<evidence type="ECO:0000256" key="2">
    <source>
        <dbReference type="ARBA" id="ARBA00006997"/>
    </source>
</evidence>
<organism evidence="12 13">
    <name type="scientific">Ohessyouella blattaphilus</name>
    <dbReference type="NCBI Taxonomy" id="2949333"/>
    <lineage>
        <taxon>Bacteria</taxon>
        <taxon>Bacillati</taxon>
        <taxon>Bacillota</taxon>
        <taxon>Clostridia</taxon>
        <taxon>Lachnospirales</taxon>
        <taxon>Lachnospiraceae</taxon>
        <taxon>Ohessyouella</taxon>
    </lineage>
</organism>
<evidence type="ECO:0000313" key="13">
    <source>
        <dbReference type="Proteomes" id="UP001523565"/>
    </source>
</evidence>
<feature type="binding site" evidence="11">
    <location>
        <position position="117"/>
    </location>
    <ligand>
        <name>ATP</name>
        <dbReference type="ChEBI" id="CHEBI:30616"/>
    </ligand>
</feature>
<dbReference type="PROSITE" id="PS01128">
    <property type="entry name" value="SHIKIMATE_KINASE"/>
    <property type="match status" value="1"/>
</dbReference>
<evidence type="ECO:0000256" key="11">
    <source>
        <dbReference type="HAMAP-Rule" id="MF_00109"/>
    </source>
</evidence>
<dbReference type="PANTHER" id="PTHR21087">
    <property type="entry name" value="SHIKIMATE KINASE"/>
    <property type="match status" value="1"/>
</dbReference>
<evidence type="ECO:0000256" key="4">
    <source>
        <dbReference type="ARBA" id="ARBA00022605"/>
    </source>
</evidence>
<gene>
    <name evidence="11" type="primary">aroK</name>
    <name evidence="12" type="ORF">NK118_06670</name>
</gene>
<evidence type="ECO:0000256" key="9">
    <source>
        <dbReference type="ARBA" id="ARBA00023141"/>
    </source>
</evidence>
<keyword evidence="11" id="KW-0479">Metal-binding</keyword>
<sequence>MKNIYFIGFMGVGKSTISYRVSRILKKKIIDTDRELEKRQGKAIHEIFTEKGELYFRKLESELLREISQQTDLIISCGGGMILKEENRKLMKDSGIVVLLTATINTIYRRVALNDRRPLLKGKKTKAHLRAMYSKREPIYKELADIEVSINRKTVSMISEEVITKVKEKENHV</sequence>
<dbReference type="InterPro" id="IPR000623">
    <property type="entry name" value="Shikimate_kinase/TSH1"/>
</dbReference>
<dbReference type="RefSeq" id="WP_262068810.1">
    <property type="nucleotide sequence ID" value="NZ_JAMXOC010000007.1"/>
</dbReference>
<dbReference type="InterPro" id="IPR027417">
    <property type="entry name" value="P-loop_NTPase"/>
</dbReference>
<evidence type="ECO:0000256" key="8">
    <source>
        <dbReference type="ARBA" id="ARBA00022840"/>
    </source>
</evidence>
<keyword evidence="9 11" id="KW-0057">Aromatic amino acid biosynthesis</keyword>
<feature type="binding site" evidence="11">
    <location>
        <position position="33"/>
    </location>
    <ligand>
        <name>substrate</name>
    </ligand>
</feature>
<dbReference type="EC" id="2.7.1.71" evidence="3 11"/>
<evidence type="ECO:0000313" key="12">
    <source>
        <dbReference type="EMBL" id="MCP1109929.1"/>
    </source>
</evidence>
<evidence type="ECO:0000256" key="5">
    <source>
        <dbReference type="ARBA" id="ARBA00022679"/>
    </source>
</evidence>
<accession>A0ABT1EGU6</accession>
<reference evidence="12 13" key="1">
    <citation type="journal article" date="2022" name="Genome Biol. Evol.">
        <title>Host diet, physiology and behaviors set the stage for Lachnospiraceae cladogenesis.</title>
        <authorList>
            <person name="Vera-Ponce De Leon A."/>
            <person name="Schneider M."/>
            <person name="Jahnes B.C."/>
            <person name="Sadowski V."/>
            <person name="Camuy-Velez L.A."/>
            <person name="Duan J."/>
            <person name="Sabree Z.L."/>
        </authorList>
    </citation>
    <scope>NUCLEOTIDE SEQUENCE [LARGE SCALE GENOMIC DNA]</scope>
    <source>
        <strain evidence="12 13">PAL227</strain>
    </source>
</reference>
<keyword evidence="5 11" id="KW-0808">Transferase</keyword>
<keyword evidence="6 11" id="KW-0547">Nucleotide-binding</keyword>
<dbReference type="Gene3D" id="3.40.50.300">
    <property type="entry name" value="P-loop containing nucleotide triphosphate hydrolases"/>
    <property type="match status" value="1"/>
</dbReference>
<feature type="binding site" evidence="11">
    <location>
        <position position="57"/>
    </location>
    <ligand>
        <name>substrate</name>
    </ligand>
</feature>
<name>A0ABT1EGU6_9FIRM</name>
<evidence type="ECO:0000256" key="10">
    <source>
        <dbReference type="ARBA" id="ARBA00048567"/>
    </source>
</evidence>
<comment type="subunit">
    <text evidence="11">Monomer.</text>
</comment>
<comment type="function">
    <text evidence="11">Catalyzes the specific phosphorylation of the 3-hydroxyl group of shikimic acid using ATP as a cosubstrate.</text>
</comment>
<dbReference type="GO" id="GO:0016301">
    <property type="term" value="F:kinase activity"/>
    <property type="evidence" value="ECO:0007669"/>
    <property type="project" value="UniProtKB-KW"/>
</dbReference>